<reference evidence="3" key="1">
    <citation type="submission" date="2023-06" db="EMBL/GenBank/DDBJ databases">
        <title>Genome-scale phylogeny and comparative genomics of the fungal order Sordariales.</title>
        <authorList>
            <consortium name="Lawrence Berkeley National Laboratory"/>
            <person name="Hensen N."/>
            <person name="Bonometti L."/>
            <person name="Westerberg I."/>
            <person name="Brannstrom I.O."/>
            <person name="Guillou S."/>
            <person name="Cros-Aarteil S."/>
            <person name="Calhoun S."/>
            <person name="Haridas S."/>
            <person name="Kuo A."/>
            <person name="Mondo S."/>
            <person name="Pangilinan J."/>
            <person name="Riley R."/>
            <person name="Labutti K."/>
            <person name="Andreopoulos B."/>
            <person name="Lipzen A."/>
            <person name="Chen C."/>
            <person name="Yanf M."/>
            <person name="Daum C."/>
            <person name="Ng V."/>
            <person name="Clum A."/>
            <person name="Steindorff A."/>
            <person name="Ohm R."/>
            <person name="Martin F."/>
            <person name="Silar P."/>
            <person name="Natvig D."/>
            <person name="Lalanne C."/>
            <person name="Gautier V."/>
            <person name="Ament-Velasquez S.L."/>
            <person name="Kruys A."/>
            <person name="Hutchinson M.I."/>
            <person name="Powell A.J."/>
            <person name="Barry K."/>
            <person name="Miller A.N."/>
            <person name="Grigoriev I.V."/>
            <person name="Debuchy R."/>
            <person name="Gladieux P."/>
            <person name="Thoren M.H."/>
            <person name="Johannesson H."/>
        </authorList>
    </citation>
    <scope>NUCLEOTIDE SEQUENCE</scope>
    <source>
        <strain evidence="3">PSN4</strain>
    </source>
</reference>
<dbReference type="InterPro" id="IPR029066">
    <property type="entry name" value="PLP-binding_barrel"/>
</dbReference>
<dbReference type="PANTHER" id="PTHR28004:SF2">
    <property type="entry name" value="D-SERINE DEHYDRATASE"/>
    <property type="match status" value="1"/>
</dbReference>
<sequence>MALDPTRKQRLRAQLVGKTLHDVPTPSVVLDLAKVTTNCERMLEATKRLGLLWRAHVKTHKTLELTRLQVGDTGPVSLIGSTVTDVENLLPLVKEYQSSNRRANVLLGFPLFPSAVPRLRTFLSQAGPGSLSVLIDNPAQLASVSALAFGLSPVPIFLKIDAGYGRAGVVPSSPACAELIDAALAAETSGDAILHGIYCHAGHSYALRETWSAMDYLADEFGGLAGVAKLIRSKSPGHDLVLSVGATPTATAIQHPLFSSSGGKDGGTDAPATATTVQNQLAELKAEGFQLEVHAGVYPTLDLQQLATHARDASLMTADDIAISVLAEVASGMSPPPPLNPTLPTQQKQETSTKKKKSTPPEAKPQQQKP</sequence>
<dbReference type="AlphaFoldDB" id="A0AAJ0F7Y1"/>
<name>A0AAJ0F7Y1_9PEZI</name>
<dbReference type="Pfam" id="PF01168">
    <property type="entry name" value="Ala_racemase_N"/>
    <property type="match status" value="1"/>
</dbReference>
<comment type="caution">
    <text evidence="3">The sequence shown here is derived from an EMBL/GenBank/DDBJ whole genome shotgun (WGS) entry which is preliminary data.</text>
</comment>
<dbReference type="GO" id="GO:0008721">
    <property type="term" value="F:D-serine ammonia-lyase activity"/>
    <property type="evidence" value="ECO:0007669"/>
    <property type="project" value="TreeGrafter"/>
</dbReference>
<evidence type="ECO:0000313" key="4">
    <source>
        <dbReference type="Proteomes" id="UP001239445"/>
    </source>
</evidence>
<dbReference type="PANTHER" id="PTHR28004">
    <property type="entry name" value="ZGC:162816-RELATED"/>
    <property type="match status" value="1"/>
</dbReference>
<dbReference type="EMBL" id="MU839830">
    <property type="protein sequence ID" value="KAK1757362.1"/>
    <property type="molecule type" value="Genomic_DNA"/>
</dbReference>
<dbReference type="GO" id="GO:0036088">
    <property type="term" value="P:D-serine catabolic process"/>
    <property type="evidence" value="ECO:0007669"/>
    <property type="project" value="TreeGrafter"/>
</dbReference>
<dbReference type="Proteomes" id="UP001239445">
    <property type="component" value="Unassembled WGS sequence"/>
</dbReference>
<evidence type="ECO:0000259" key="2">
    <source>
        <dbReference type="Pfam" id="PF01168"/>
    </source>
</evidence>
<keyword evidence="4" id="KW-1185">Reference proteome</keyword>
<evidence type="ECO:0000256" key="1">
    <source>
        <dbReference type="SAM" id="MobiDB-lite"/>
    </source>
</evidence>
<organism evidence="3 4">
    <name type="scientific">Echria macrotheca</name>
    <dbReference type="NCBI Taxonomy" id="438768"/>
    <lineage>
        <taxon>Eukaryota</taxon>
        <taxon>Fungi</taxon>
        <taxon>Dikarya</taxon>
        <taxon>Ascomycota</taxon>
        <taxon>Pezizomycotina</taxon>
        <taxon>Sordariomycetes</taxon>
        <taxon>Sordariomycetidae</taxon>
        <taxon>Sordariales</taxon>
        <taxon>Schizotheciaceae</taxon>
        <taxon>Echria</taxon>
    </lineage>
</organism>
<feature type="region of interest" description="Disordered" evidence="1">
    <location>
        <begin position="331"/>
        <end position="370"/>
    </location>
</feature>
<proteinExistence type="predicted"/>
<dbReference type="InterPro" id="IPR051466">
    <property type="entry name" value="D-amino_acid_metab_enzyme"/>
</dbReference>
<evidence type="ECO:0000313" key="3">
    <source>
        <dbReference type="EMBL" id="KAK1757362.1"/>
    </source>
</evidence>
<dbReference type="InterPro" id="IPR042208">
    <property type="entry name" value="D-ser_dehydrat-like_sf"/>
</dbReference>
<dbReference type="Gene3D" id="3.20.20.10">
    <property type="entry name" value="Alanine racemase"/>
    <property type="match status" value="1"/>
</dbReference>
<accession>A0AAJ0F7Y1</accession>
<protein>
    <submittedName>
        <fullName evidence="3">D-serine dehydratase</fullName>
    </submittedName>
</protein>
<gene>
    <name evidence="3" type="ORF">QBC47DRAFT_375786</name>
</gene>
<feature type="domain" description="Alanine racemase N-terminal" evidence="2">
    <location>
        <begin position="129"/>
        <end position="252"/>
    </location>
</feature>
<dbReference type="Gene3D" id="2.40.37.20">
    <property type="entry name" value="D-serine dehydratase-like domain"/>
    <property type="match status" value="1"/>
</dbReference>
<dbReference type="SUPFAM" id="SSF51419">
    <property type="entry name" value="PLP-binding barrel"/>
    <property type="match status" value="1"/>
</dbReference>
<feature type="compositionally biased region" description="Low complexity" evidence="1">
    <location>
        <begin position="360"/>
        <end position="370"/>
    </location>
</feature>
<dbReference type="InterPro" id="IPR001608">
    <property type="entry name" value="Ala_racemase_N"/>
</dbReference>